<evidence type="ECO:0000259" key="3">
    <source>
        <dbReference type="Pfam" id="PF11887"/>
    </source>
</evidence>
<dbReference type="Proteomes" id="UP000000844">
    <property type="component" value="Chromosome"/>
</dbReference>
<dbReference type="NCBIfam" id="TIGR00996">
    <property type="entry name" value="Mtu_fam_mce"/>
    <property type="match status" value="1"/>
</dbReference>
<dbReference type="InterPro" id="IPR005693">
    <property type="entry name" value="Mce"/>
</dbReference>
<dbReference type="GO" id="GO:0005576">
    <property type="term" value="C:extracellular region"/>
    <property type="evidence" value="ECO:0007669"/>
    <property type="project" value="TreeGrafter"/>
</dbReference>
<dbReference type="InterPro" id="IPR052336">
    <property type="entry name" value="MlaD_Phospholipid_Transporter"/>
</dbReference>
<sequence>MKQRIAGLGFLLVLAALLGLCVASYMKLFSPKVDVTVQAATAGLQMSRGADVKLHGVLVGEVRDINSTGDGAELDVALDPDSTASIPAGVTARLLPKTLFGEKYVELIAPKSDTGGSIQPNTVVKEDKSKEAVELNDVLDGALPLLRAVPPEKLSVTLSAIAGALDGRGDELGDTIVKLGDIVRTLNKEMPTIEADIDELAKVLDNYRGALPDLTKVLENLTVTNKTITDQEDELQAMWMSTQDFSDDTRVFLDRYQGRLIQFGEVTQPFIELLATYSPEYPCLFQGLTELQPDIEEAFSGGRLHITLEITQNNGKYESGRDEPEWTSQYGPNCRGLPEGNSEAAENQFGNGYDYDGERSNLPIEIPGLTDAPAQEDDEGTNAENKDDEDEDGPGVELPFDPMMGYAGTEEEQSVFTPMVAASTGSDVTDLNGDLVSLLYGPIFRGATISAR</sequence>
<feature type="region of interest" description="Disordered" evidence="1">
    <location>
        <begin position="340"/>
        <end position="404"/>
    </location>
</feature>
<dbReference type="STRING" id="446470.Snas_0858"/>
<reference evidence="4 5" key="1">
    <citation type="journal article" date="2009" name="Stand. Genomic Sci.">
        <title>Complete genome sequence of Stackebrandtia nassauensis type strain (LLR-40K-21).</title>
        <authorList>
            <person name="Munk C."/>
            <person name="Lapidus A."/>
            <person name="Copeland A."/>
            <person name="Jando M."/>
            <person name="Mayilraj S."/>
            <person name="Glavina Del Rio T."/>
            <person name="Nolan M."/>
            <person name="Chen F."/>
            <person name="Lucas S."/>
            <person name="Tice H."/>
            <person name="Cheng J.F."/>
            <person name="Han C."/>
            <person name="Detter J.C."/>
            <person name="Bruce D."/>
            <person name="Goodwin L."/>
            <person name="Chain P."/>
            <person name="Pitluck S."/>
            <person name="Goker M."/>
            <person name="Ovchinikova G."/>
            <person name="Pati A."/>
            <person name="Ivanova N."/>
            <person name="Mavromatis K."/>
            <person name="Chen A."/>
            <person name="Palaniappan K."/>
            <person name="Land M."/>
            <person name="Hauser L."/>
            <person name="Chang Y.J."/>
            <person name="Jeffries C.D."/>
            <person name="Bristow J."/>
            <person name="Eisen J.A."/>
            <person name="Markowitz V."/>
            <person name="Hugenholtz P."/>
            <person name="Kyrpides N.C."/>
            <person name="Klenk H.P."/>
        </authorList>
    </citation>
    <scope>NUCLEOTIDE SEQUENCE [LARGE SCALE GENOMIC DNA]</scope>
    <source>
        <strain evidence="5">DSM 44728 / CIP 108903 / NRRL B-16338 / NBRC 102104 / LLR-40K-21</strain>
    </source>
</reference>
<accession>D3Q8W0</accession>
<evidence type="ECO:0000313" key="4">
    <source>
        <dbReference type="EMBL" id="ADD40569.1"/>
    </source>
</evidence>
<dbReference type="eggNOG" id="COG1463">
    <property type="taxonomic scope" value="Bacteria"/>
</dbReference>
<proteinExistence type="predicted"/>
<organism evidence="4 5">
    <name type="scientific">Stackebrandtia nassauensis (strain DSM 44728 / CIP 108903 / NRRL B-16338 / NBRC 102104 / LLR-40K-21)</name>
    <dbReference type="NCBI Taxonomy" id="446470"/>
    <lineage>
        <taxon>Bacteria</taxon>
        <taxon>Bacillati</taxon>
        <taxon>Actinomycetota</taxon>
        <taxon>Actinomycetes</taxon>
        <taxon>Glycomycetales</taxon>
        <taxon>Glycomycetaceae</taxon>
        <taxon>Stackebrandtia</taxon>
    </lineage>
</organism>
<evidence type="ECO:0000259" key="2">
    <source>
        <dbReference type="Pfam" id="PF02470"/>
    </source>
</evidence>
<dbReference type="Pfam" id="PF02470">
    <property type="entry name" value="MlaD"/>
    <property type="match status" value="1"/>
</dbReference>
<dbReference type="HOGENOM" id="CLU_040159_2_0_11"/>
<evidence type="ECO:0000256" key="1">
    <source>
        <dbReference type="SAM" id="MobiDB-lite"/>
    </source>
</evidence>
<dbReference type="RefSeq" id="WP_013016140.1">
    <property type="nucleotide sequence ID" value="NC_013947.1"/>
</dbReference>
<dbReference type="GO" id="GO:0051701">
    <property type="term" value="P:biological process involved in interaction with host"/>
    <property type="evidence" value="ECO:0007669"/>
    <property type="project" value="TreeGrafter"/>
</dbReference>
<protein>
    <submittedName>
        <fullName evidence="4">Virulence factor Mce family protein</fullName>
    </submittedName>
</protein>
<feature type="domain" description="Mammalian cell entry C-terminal" evidence="3">
    <location>
        <begin position="117"/>
        <end position="332"/>
    </location>
</feature>
<dbReference type="KEGG" id="sna:Snas_0858"/>
<evidence type="ECO:0000313" key="5">
    <source>
        <dbReference type="Proteomes" id="UP000000844"/>
    </source>
</evidence>
<dbReference type="OrthoDB" id="3460188at2"/>
<dbReference type="InterPro" id="IPR024516">
    <property type="entry name" value="Mce_C"/>
</dbReference>
<name>D3Q8W0_STANL</name>
<dbReference type="PANTHER" id="PTHR33371">
    <property type="entry name" value="INTERMEMBRANE PHOSPHOLIPID TRANSPORT SYSTEM BINDING PROTEIN MLAD-RELATED"/>
    <property type="match status" value="1"/>
</dbReference>
<dbReference type="InterPro" id="IPR003399">
    <property type="entry name" value="Mce/MlaD"/>
</dbReference>
<gene>
    <name evidence="4" type="ordered locus">Snas_0858</name>
</gene>
<feature type="domain" description="Mce/MlaD" evidence="2">
    <location>
        <begin position="32"/>
        <end position="109"/>
    </location>
</feature>
<dbReference type="PANTHER" id="PTHR33371:SF19">
    <property type="entry name" value="MCE-FAMILY PROTEIN MCE4A"/>
    <property type="match status" value="1"/>
</dbReference>
<dbReference type="AlphaFoldDB" id="D3Q8W0"/>
<keyword evidence="5" id="KW-1185">Reference proteome</keyword>
<dbReference type="Pfam" id="PF11887">
    <property type="entry name" value="Mce4_CUP1"/>
    <property type="match status" value="1"/>
</dbReference>
<feature type="compositionally biased region" description="Acidic residues" evidence="1">
    <location>
        <begin position="374"/>
        <end position="394"/>
    </location>
</feature>
<dbReference type="EMBL" id="CP001778">
    <property type="protein sequence ID" value="ADD40569.1"/>
    <property type="molecule type" value="Genomic_DNA"/>
</dbReference>